<evidence type="ECO:0000313" key="3">
    <source>
        <dbReference type="EMBL" id="EAA33784.2"/>
    </source>
</evidence>
<feature type="compositionally biased region" description="Basic and acidic residues" evidence="1">
    <location>
        <begin position="21"/>
        <end position="35"/>
    </location>
</feature>
<dbReference type="GeneID" id="3879159"/>
<evidence type="ECO:0000259" key="2">
    <source>
        <dbReference type="Pfam" id="PF13391"/>
    </source>
</evidence>
<dbReference type="STRING" id="367110.Q7SBL2"/>
<feature type="domain" description="HNH nuclease" evidence="2">
    <location>
        <begin position="149"/>
        <end position="212"/>
    </location>
</feature>
<proteinExistence type="predicted"/>
<protein>
    <recommendedName>
        <fullName evidence="2">HNH nuclease domain-containing protein</fullName>
    </recommendedName>
</protein>
<organism evidence="3 4">
    <name type="scientific">Neurospora crassa (strain ATCC 24698 / 74-OR23-1A / CBS 708.71 / DSM 1257 / FGSC 987)</name>
    <dbReference type="NCBI Taxonomy" id="367110"/>
    <lineage>
        <taxon>Eukaryota</taxon>
        <taxon>Fungi</taxon>
        <taxon>Dikarya</taxon>
        <taxon>Ascomycota</taxon>
        <taxon>Pezizomycotina</taxon>
        <taxon>Sordariomycetes</taxon>
        <taxon>Sordariomycetidae</taxon>
        <taxon>Sordariales</taxon>
        <taxon>Sordariaceae</taxon>
        <taxon>Neurospora</taxon>
    </lineage>
</organism>
<name>Q7SBL2_NEUCR</name>
<evidence type="ECO:0000313" key="4">
    <source>
        <dbReference type="Proteomes" id="UP000001805"/>
    </source>
</evidence>
<dbReference type="EMBL" id="CM002238">
    <property type="protein sequence ID" value="EAA33784.2"/>
    <property type="molecule type" value="Genomic_DNA"/>
</dbReference>
<dbReference type="Pfam" id="PF13391">
    <property type="entry name" value="HNH_2"/>
    <property type="match status" value="1"/>
</dbReference>
<dbReference type="OMA" id="WLNCEPR"/>
<feature type="compositionally biased region" description="Acidic residues" evidence="1">
    <location>
        <begin position="386"/>
        <end position="407"/>
    </location>
</feature>
<gene>
    <name evidence="3" type="ORF">NCU08538</name>
</gene>
<feature type="region of interest" description="Disordered" evidence="1">
    <location>
        <begin position="380"/>
        <end position="407"/>
    </location>
</feature>
<feature type="region of interest" description="Disordered" evidence="1">
    <location>
        <begin position="1"/>
        <end position="35"/>
    </location>
</feature>
<dbReference type="Proteomes" id="UP000001805">
    <property type="component" value="Chromosome 3, Linkage Group III"/>
</dbReference>
<accession>Q7SBL2</accession>
<reference evidence="3 4" key="1">
    <citation type="journal article" date="2003" name="Nature">
        <title>The genome sequence of the filamentous fungus Neurospora crassa.</title>
        <authorList>
            <person name="Galagan J.E."/>
            <person name="Calvo S.E."/>
            <person name="Borkovich K.A."/>
            <person name="Selker E.U."/>
            <person name="Read N.D."/>
            <person name="Jaffe D."/>
            <person name="FitzHugh W."/>
            <person name="Ma L.J."/>
            <person name="Smirnov S."/>
            <person name="Purcell S."/>
            <person name="Rehman B."/>
            <person name="Elkins T."/>
            <person name="Engels R."/>
            <person name="Wang S."/>
            <person name="Nielsen C.B."/>
            <person name="Butler J."/>
            <person name="Endrizzi M."/>
            <person name="Qui D."/>
            <person name="Ianakiev P."/>
            <person name="Bell-Pedersen D."/>
            <person name="Nelson M.A."/>
            <person name="Werner-Washburne M."/>
            <person name="Selitrennikoff C.P."/>
            <person name="Kinsey J.A."/>
            <person name="Braun E.L."/>
            <person name="Zelter A."/>
            <person name="Schulte U."/>
            <person name="Kothe G.O."/>
            <person name="Jedd G."/>
            <person name="Mewes W."/>
            <person name="Staben C."/>
            <person name="Marcotte E."/>
            <person name="Greenberg D."/>
            <person name="Roy A."/>
            <person name="Foley K."/>
            <person name="Naylor J."/>
            <person name="Stange-Thomann N."/>
            <person name="Barrett R."/>
            <person name="Gnerre S."/>
            <person name="Kamal M."/>
            <person name="Kamvysselis M."/>
            <person name="Mauceli E."/>
            <person name="Bielke C."/>
            <person name="Rudd S."/>
            <person name="Frishman D."/>
            <person name="Krystofova S."/>
            <person name="Rasmussen C."/>
            <person name="Metzenberg R.L."/>
            <person name="Perkins D.D."/>
            <person name="Kroken S."/>
            <person name="Cogoni C."/>
            <person name="Macino G."/>
            <person name="Catcheside D."/>
            <person name="Li W."/>
            <person name="Pratt R.J."/>
            <person name="Osmani S.A."/>
            <person name="DeSouza C.P."/>
            <person name="Glass L."/>
            <person name="Orbach M.J."/>
            <person name="Berglund J.A."/>
            <person name="Voelker R."/>
            <person name="Yarden O."/>
            <person name="Plamann M."/>
            <person name="Seiler S."/>
            <person name="Dunlap J."/>
            <person name="Radford A."/>
            <person name="Aramayo R."/>
            <person name="Natvig D.O."/>
            <person name="Alex L.A."/>
            <person name="Mannhaupt G."/>
            <person name="Ebbole D.J."/>
            <person name="Freitag M."/>
            <person name="Paulsen I."/>
            <person name="Sachs M.S."/>
            <person name="Lander E.S."/>
            <person name="Nusbaum C."/>
            <person name="Birren B."/>
        </authorList>
    </citation>
    <scope>NUCLEOTIDE SEQUENCE [LARGE SCALE GENOMIC DNA]</scope>
    <source>
        <strain evidence="4">ATCC 24698 / 74-OR23-1A / CBS 708.71 / DSM 1257 / FGSC 987</strain>
    </source>
</reference>
<evidence type="ECO:0000256" key="1">
    <source>
        <dbReference type="SAM" id="MobiDB-lite"/>
    </source>
</evidence>
<dbReference type="AlphaFoldDB" id="Q7SBL2"/>
<dbReference type="KEGG" id="ncr:NCU08538"/>
<sequence length="407" mass="46388">MSSNSKPEGHPAQASRKRPLTRSEEENAEKKELEMTKAYIPLRECGGGRKVRLPVEERQKRNPKCNLGPQSEKDLYKQQEKRIEKAGPIRRCFRALFNTSYIGINAGKTGEGKKARSEQNNFRKALIKAYDAGRPRPGKKLVHDVLFDVATGLYQPVGLMVAAHLVPRSLGTDIMVTLFGKEAEAEMYSPRNGLLLHKNVEKALDLGLIAIVPDLAEDAKEEEWEKWESSRPRGYKWKVMDNDAKLLEENCWVKPDHPESIIMVRELDGKPLQFRETSDHRPRARYLYFLFVSALLKKAWDHKNRRKPEAVQKDQIGKRMWATKGRYLHRAMLVAMSQEAGHHLDEDWDRPPHPGSDEEELQPDAEGAIGLIAIAKYIATSQDTRAEEEDSSDGECETQPSEVEDEN</sequence>
<dbReference type="RefSeq" id="XP_963020.2">
    <property type="nucleotide sequence ID" value="XM_957927.2"/>
</dbReference>
<keyword evidence="4" id="KW-1185">Reference proteome</keyword>
<dbReference type="InterPro" id="IPR003615">
    <property type="entry name" value="HNH_nuc"/>
</dbReference>
<feature type="region of interest" description="Disordered" evidence="1">
    <location>
        <begin position="343"/>
        <end position="365"/>
    </location>
</feature>
<dbReference type="VEuPathDB" id="FungiDB:NCU08538"/>
<dbReference type="PaxDb" id="5141-EFNCRP00000004654"/>
<dbReference type="OrthoDB" id="4579050at2759"/>
<dbReference type="InParanoid" id="Q7SBL2"/>
<dbReference type="HOGENOM" id="CLU_051391_1_0_1"/>
<feature type="compositionally biased region" description="Basic and acidic residues" evidence="1">
    <location>
        <begin position="343"/>
        <end position="356"/>
    </location>
</feature>